<feature type="region of interest" description="Disordered" evidence="1">
    <location>
        <begin position="148"/>
        <end position="180"/>
    </location>
</feature>
<evidence type="ECO:0000313" key="3">
    <source>
        <dbReference type="Proteomes" id="UP000501690"/>
    </source>
</evidence>
<dbReference type="Proteomes" id="UP000501690">
    <property type="component" value="Linkage Group LG9"/>
</dbReference>
<keyword evidence="3" id="KW-1185">Reference proteome</keyword>
<accession>A0A4D6MZT4</accession>
<sequence length="268" mass="28855">MIGTNVEPKLGNKKETQGTLSFKSYLPGGGVFSKFGGGKLCPNKALCFSSLTTEEGNLSGPIHTGHNQHTHTDNTRQPEINSRVPHVHPPSRAQLEGCHSEPNSRNATCLTPIPSSTQGTLASRPLKYPKSLVDHACRTSNQRLLQQKLPGGGHVPPGAAASRLPGGGRVPPGAKRFRNPNAADTVWRNHPHRQVHEFQVPLMYQLSFGGKFSIARCRKSRQPTESSLSPGGSHITAKRHDSICAILVSAPVQAQLLASYSGHFPKIL</sequence>
<evidence type="ECO:0000256" key="1">
    <source>
        <dbReference type="SAM" id="MobiDB-lite"/>
    </source>
</evidence>
<proteinExistence type="predicted"/>
<gene>
    <name evidence="2" type="ORF">DEO72_LG9g2011</name>
</gene>
<dbReference type="EMBL" id="CP039353">
    <property type="protein sequence ID" value="QCE06996.1"/>
    <property type="molecule type" value="Genomic_DNA"/>
</dbReference>
<dbReference type="AlphaFoldDB" id="A0A4D6MZT4"/>
<reference evidence="2 3" key="1">
    <citation type="submission" date="2019-04" db="EMBL/GenBank/DDBJ databases">
        <title>An improved genome assembly and genetic linkage map for asparagus bean, Vigna unguiculata ssp. sesquipedialis.</title>
        <authorList>
            <person name="Xia Q."/>
            <person name="Zhang R."/>
            <person name="Dong Y."/>
        </authorList>
    </citation>
    <scope>NUCLEOTIDE SEQUENCE [LARGE SCALE GENOMIC DNA]</scope>
    <source>
        <tissue evidence="2">Leaf</tissue>
    </source>
</reference>
<protein>
    <submittedName>
        <fullName evidence="2">Uncharacterized protein</fullName>
    </submittedName>
</protein>
<evidence type="ECO:0000313" key="2">
    <source>
        <dbReference type="EMBL" id="QCE06996.1"/>
    </source>
</evidence>
<organism evidence="2 3">
    <name type="scientific">Vigna unguiculata</name>
    <name type="common">Cowpea</name>
    <dbReference type="NCBI Taxonomy" id="3917"/>
    <lineage>
        <taxon>Eukaryota</taxon>
        <taxon>Viridiplantae</taxon>
        <taxon>Streptophyta</taxon>
        <taxon>Embryophyta</taxon>
        <taxon>Tracheophyta</taxon>
        <taxon>Spermatophyta</taxon>
        <taxon>Magnoliopsida</taxon>
        <taxon>eudicotyledons</taxon>
        <taxon>Gunneridae</taxon>
        <taxon>Pentapetalae</taxon>
        <taxon>rosids</taxon>
        <taxon>fabids</taxon>
        <taxon>Fabales</taxon>
        <taxon>Fabaceae</taxon>
        <taxon>Papilionoideae</taxon>
        <taxon>50 kb inversion clade</taxon>
        <taxon>NPAAA clade</taxon>
        <taxon>indigoferoid/millettioid clade</taxon>
        <taxon>Phaseoleae</taxon>
        <taxon>Vigna</taxon>
    </lineage>
</organism>
<name>A0A4D6MZT4_VIGUN</name>
<feature type="region of interest" description="Disordered" evidence="1">
    <location>
        <begin position="58"/>
        <end position="106"/>
    </location>
</feature>